<reference evidence="5" key="1">
    <citation type="submission" date="2022-11" db="UniProtKB">
        <authorList>
            <consortium name="WormBaseParasite"/>
        </authorList>
    </citation>
    <scope>IDENTIFICATION</scope>
</reference>
<evidence type="ECO:0000313" key="4">
    <source>
        <dbReference type="Proteomes" id="UP000887566"/>
    </source>
</evidence>
<dbReference type="AlphaFoldDB" id="A0A914X9D8"/>
<keyword evidence="4" id="KW-1185">Reference proteome</keyword>
<dbReference type="PROSITE" id="PS00118">
    <property type="entry name" value="PA2_HIS"/>
    <property type="match status" value="1"/>
</dbReference>
<proteinExistence type="predicted"/>
<evidence type="ECO:0000256" key="2">
    <source>
        <dbReference type="ARBA" id="ARBA00022525"/>
    </source>
</evidence>
<dbReference type="PANTHER" id="PTHR34228">
    <property type="entry name" value="PROTEIN CBG09474-RELATED"/>
    <property type="match status" value="1"/>
</dbReference>
<protein>
    <submittedName>
        <fullName evidence="5">Uncharacterized protein</fullName>
    </submittedName>
</protein>
<dbReference type="GO" id="GO:0006644">
    <property type="term" value="P:phospholipid metabolic process"/>
    <property type="evidence" value="ECO:0007669"/>
    <property type="project" value="InterPro"/>
</dbReference>
<dbReference type="GO" id="GO:0050482">
    <property type="term" value="P:arachidonate secretion"/>
    <property type="evidence" value="ECO:0007669"/>
    <property type="project" value="InterPro"/>
</dbReference>
<dbReference type="GO" id="GO:0005576">
    <property type="term" value="C:extracellular region"/>
    <property type="evidence" value="ECO:0007669"/>
    <property type="project" value="UniProtKB-SubCell"/>
</dbReference>
<dbReference type="SUPFAM" id="SSF48619">
    <property type="entry name" value="Phospholipase A2, PLA2"/>
    <property type="match status" value="1"/>
</dbReference>
<sequence>MTDPCLVIGLFLVITSGAVESSLPAKTASRRLLQVNDDEWQCGKRSVSKWISEKLLNLSCESLRGDVNRCCIHHDNCYDDRSDKGECDNIFCICIEDAMRSSSWCHRVQATLFCWAVKYLEWVPFLR</sequence>
<keyword evidence="2" id="KW-0964">Secreted</keyword>
<feature type="chain" id="PRO_5037114277" evidence="3">
    <location>
        <begin position="22"/>
        <end position="127"/>
    </location>
</feature>
<evidence type="ECO:0000313" key="5">
    <source>
        <dbReference type="WBParaSite" id="PSAMB.scaffold7102size8230.g29603.t1"/>
    </source>
</evidence>
<evidence type="ECO:0000256" key="1">
    <source>
        <dbReference type="ARBA" id="ARBA00004613"/>
    </source>
</evidence>
<dbReference type="InterPro" id="IPR033113">
    <property type="entry name" value="PLA2_histidine"/>
</dbReference>
<feature type="signal peptide" evidence="3">
    <location>
        <begin position="1"/>
        <end position="21"/>
    </location>
</feature>
<accession>A0A914X9D8</accession>
<name>A0A914X9D8_9BILA</name>
<comment type="subcellular location">
    <subcellularLocation>
        <location evidence="1">Secreted</location>
    </subcellularLocation>
</comment>
<organism evidence="4 5">
    <name type="scientific">Plectus sambesii</name>
    <dbReference type="NCBI Taxonomy" id="2011161"/>
    <lineage>
        <taxon>Eukaryota</taxon>
        <taxon>Metazoa</taxon>
        <taxon>Ecdysozoa</taxon>
        <taxon>Nematoda</taxon>
        <taxon>Chromadorea</taxon>
        <taxon>Plectida</taxon>
        <taxon>Plectina</taxon>
        <taxon>Plectoidea</taxon>
        <taxon>Plectidae</taxon>
        <taxon>Plectus</taxon>
    </lineage>
</organism>
<evidence type="ECO:0000256" key="3">
    <source>
        <dbReference type="SAM" id="SignalP"/>
    </source>
</evidence>
<dbReference type="Proteomes" id="UP000887566">
    <property type="component" value="Unplaced"/>
</dbReference>
<dbReference type="InterPro" id="IPR053322">
    <property type="entry name" value="PLA2-like"/>
</dbReference>
<dbReference type="InterPro" id="IPR036444">
    <property type="entry name" value="PLipase_A2_dom_sf"/>
</dbReference>
<dbReference type="GO" id="GO:0004623">
    <property type="term" value="F:phospholipase A2 activity"/>
    <property type="evidence" value="ECO:0007669"/>
    <property type="project" value="InterPro"/>
</dbReference>
<dbReference type="WBParaSite" id="PSAMB.scaffold7102size8230.g29603.t1">
    <property type="protein sequence ID" value="PSAMB.scaffold7102size8230.g29603.t1"/>
    <property type="gene ID" value="PSAMB.scaffold7102size8230.g29603"/>
</dbReference>
<keyword evidence="3" id="KW-0732">Signal</keyword>